<dbReference type="Proteomes" id="UP000355283">
    <property type="component" value="Unassembled WGS sequence"/>
</dbReference>
<feature type="compositionally biased region" description="Basic and acidic residues" evidence="1">
    <location>
        <begin position="136"/>
        <end position="153"/>
    </location>
</feature>
<keyword evidence="3" id="KW-1185">Reference proteome</keyword>
<organism evidence="2 3">
    <name type="scientific">Nannochloropsis salina CCMP1776</name>
    <dbReference type="NCBI Taxonomy" id="1027361"/>
    <lineage>
        <taxon>Eukaryota</taxon>
        <taxon>Sar</taxon>
        <taxon>Stramenopiles</taxon>
        <taxon>Ochrophyta</taxon>
        <taxon>Eustigmatophyceae</taxon>
        <taxon>Eustigmatales</taxon>
        <taxon>Monodopsidaceae</taxon>
        <taxon>Microchloropsis</taxon>
        <taxon>Microchloropsis salina</taxon>
    </lineage>
</organism>
<protein>
    <submittedName>
        <fullName evidence="2">Uncharacterized protein</fullName>
    </submittedName>
</protein>
<comment type="caution">
    <text evidence="2">The sequence shown here is derived from an EMBL/GenBank/DDBJ whole genome shotgun (WGS) entry which is preliminary data.</text>
</comment>
<feature type="region of interest" description="Disordered" evidence="1">
    <location>
        <begin position="242"/>
        <end position="278"/>
    </location>
</feature>
<sequence length="478" mass="49867">MVETAARVINFSGVLGTAPTIATGARGVTDFRHVKRAAAYGEGSGNEEGGLMVWGHGHEAPIPSKPLQQPEETHSKQRKRKLNKRGNQSEVDEQEVPDLEEEPDRRLKPNADALRRIMGTVHGHNQRVMESVGRVQDFKTGDESVEEHSKEAEGGGGEGDTECFAGIACRRILQARPPRREPASWGACIRRPGNADRIPLSLLPFHDFLRQVVVNAAVEILRLARCYQVGITFQDPSLAEAAARALDREGEEEGREEPREGATAPRDHPSSSGLAGQVGTETSLCGLEGEGAGALGVTPALRKRRRGGRGTLFGKAFAALVRVSGKEGGEEGTKMGGKNGPRAGGQPLPGGRGIGASKGRALAVKMVDKERVAVAKFNHGAGEPEAVATRGPVTATSTVTKGRKRQRVATVPVLGDRGSEGGGGNGMREACGVGASGGAGVRRRLSGGKGRKANGAARGFQAAISGILSAGGGGTKGK</sequence>
<feature type="compositionally biased region" description="Basic and acidic residues" evidence="1">
    <location>
        <begin position="103"/>
        <end position="115"/>
    </location>
</feature>
<feature type="compositionally biased region" description="Basic and acidic residues" evidence="1">
    <location>
        <begin position="256"/>
        <end position="269"/>
    </location>
</feature>
<evidence type="ECO:0000313" key="3">
    <source>
        <dbReference type="Proteomes" id="UP000355283"/>
    </source>
</evidence>
<proteinExistence type="predicted"/>
<feature type="compositionally biased region" description="Acidic residues" evidence="1">
    <location>
        <begin position="90"/>
        <end position="102"/>
    </location>
</feature>
<feature type="compositionally biased region" description="Gly residues" evidence="1">
    <location>
        <begin position="334"/>
        <end position="354"/>
    </location>
</feature>
<dbReference type="OrthoDB" id="10635365at2759"/>
<feature type="compositionally biased region" description="Basic residues" evidence="1">
    <location>
        <begin position="441"/>
        <end position="452"/>
    </location>
</feature>
<dbReference type="EMBL" id="SDOX01000005">
    <property type="protein sequence ID" value="TFJ87933.1"/>
    <property type="molecule type" value="Genomic_DNA"/>
</dbReference>
<feature type="region of interest" description="Disordered" evidence="1">
    <location>
        <begin position="41"/>
        <end position="159"/>
    </location>
</feature>
<reference evidence="2 3" key="1">
    <citation type="submission" date="2019-01" db="EMBL/GenBank/DDBJ databases">
        <title>Nuclear Genome Assembly of the Microalgal Biofuel strain Nannochloropsis salina CCMP1776.</title>
        <authorList>
            <person name="Hovde B."/>
        </authorList>
    </citation>
    <scope>NUCLEOTIDE SEQUENCE [LARGE SCALE GENOMIC DNA]</scope>
    <source>
        <strain evidence="2 3">CCMP1776</strain>
    </source>
</reference>
<name>A0A4D9DCU6_9STRA</name>
<evidence type="ECO:0000256" key="1">
    <source>
        <dbReference type="SAM" id="MobiDB-lite"/>
    </source>
</evidence>
<evidence type="ECO:0000313" key="2">
    <source>
        <dbReference type="EMBL" id="TFJ87933.1"/>
    </source>
</evidence>
<feature type="region of interest" description="Disordered" evidence="1">
    <location>
        <begin position="326"/>
        <end position="354"/>
    </location>
</feature>
<feature type="region of interest" description="Disordered" evidence="1">
    <location>
        <begin position="435"/>
        <end position="456"/>
    </location>
</feature>
<accession>A0A4D9DCU6</accession>
<gene>
    <name evidence="2" type="ORF">NSK_001279</name>
</gene>
<dbReference type="AlphaFoldDB" id="A0A4D9DCU6"/>